<evidence type="ECO:0000313" key="3">
    <source>
        <dbReference type="Proteomes" id="UP000712600"/>
    </source>
</evidence>
<protein>
    <submittedName>
        <fullName evidence="2">Uncharacterized protein</fullName>
    </submittedName>
</protein>
<gene>
    <name evidence="2" type="ORF">F2Q69_00049459</name>
</gene>
<proteinExistence type="predicted"/>
<feature type="region of interest" description="Disordered" evidence="1">
    <location>
        <begin position="1"/>
        <end position="30"/>
    </location>
</feature>
<sequence>MAASSSEEIFEQLEVSKPVDSSTHSLPQISDAPLGEVDYVVDNTFTSPTSVPFVHNNLFAVLDNAEASEPPAVSPAMELVFTNSPLPSSASAPGQSRDFFVEESTQRSRGGRPLKPSQRLKDMEWFTVPVKGRRGRGKGPYH</sequence>
<dbReference type="EMBL" id="QGKX02001347">
    <property type="protein sequence ID" value="KAF3526648.1"/>
    <property type="molecule type" value="Genomic_DNA"/>
</dbReference>
<dbReference type="AlphaFoldDB" id="A0A8S9PZ89"/>
<reference evidence="2" key="1">
    <citation type="submission" date="2019-12" db="EMBL/GenBank/DDBJ databases">
        <title>Genome sequencing and annotation of Brassica cretica.</title>
        <authorList>
            <person name="Studholme D.J."/>
            <person name="Sarris P."/>
        </authorList>
    </citation>
    <scope>NUCLEOTIDE SEQUENCE</scope>
    <source>
        <strain evidence="2">PFS-109/04</strain>
        <tissue evidence="2">Leaf</tissue>
    </source>
</reference>
<organism evidence="2 3">
    <name type="scientific">Brassica cretica</name>
    <name type="common">Mustard</name>
    <dbReference type="NCBI Taxonomy" id="69181"/>
    <lineage>
        <taxon>Eukaryota</taxon>
        <taxon>Viridiplantae</taxon>
        <taxon>Streptophyta</taxon>
        <taxon>Embryophyta</taxon>
        <taxon>Tracheophyta</taxon>
        <taxon>Spermatophyta</taxon>
        <taxon>Magnoliopsida</taxon>
        <taxon>eudicotyledons</taxon>
        <taxon>Gunneridae</taxon>
        <taxon>Pentapetalae</taxon>
        <taxon>rosids</taxon>
        <taxon>malvids</taxon>
        <taxon>Brassicales</taxon>
        <taxon>Brassicaceae</taxon>
        <taxon>Brassiceae</taxon>
        <taxon>Brassica</taxon>
    </lineage>
</organism>
<feature type="compositionally biased region" description="Polar residues" evidence="1">
    <location>
        <begin position="84"/>
        <end position="94"/>
    </location>
</feature>
<dbReference type="Proteomes" id="UP000712600">
    <property type="component" value="Unassembled WGS sequence"/>
</dbReference>
<feature type="compositionally biased region" description="Basic residues" evidence="1">
    <location>
        <begin position="131"/>
        <end position="142"/>
    </location>
</feature>
<evidence type="ECO:0000313" key="2">
    <source>
        <dbReference type="EMBL" id="KAF3526648.1"/>
    </source>
</evidence>
<feature type="region of interest" description="Disordered" evidence="1">
    <location>
        <begin position="84"/>
        <end position="142"/>
    </location>
</feature>
<feature type="compositionally biased region" description="Polar residues" evidence="1">
    <location>
        <begin position="19"/>
        <end position="28"/>
    </location>
</feature>
<comment type="caution">
    <text evidence="2">The sequence shown here is derived from an EMBL/GenBank/DDBJ whole genome shotgun (WGS) entry which is preliminary data.</text>
</comment>
<evidence type="ECO:0000256" key="1">
    <source>
        <dbReference type="SAM" id="MobiDB-lite"/>
    </source>
</evidence>
<accession>A0A8S9PZ89</accession>
<name>A0A8S9PZ89_BRACR</name>